<reference evidence="1 2" key="1">
    <citation type="submission" date="2019-08" db="EMBL/GenBank/DDBJ databases">
        <title>Bacillus genomes from the desert of Cuatro Cienegas, Coahuila.</title>
        <authorList>
            <person name="Olmedo-Alvarez G."/>
        </authorList>
    </citation>
    <scope>NUCLEOTIDE SEQUENCE [LARGE SCALE GENOMIC DNA]</scope>
    <source>
        <strain evidence="1 2">CH37_1T</strain>
    </source>
</reference>
<dbReference type="RefSeq" id="WP_148949041.1">
    <property type="nucleotide sequence ID" value="NZ_VTES01000001.1"/>
</dbReference>
<name>A0A5D4STP4_9BACI</name>
<proteinExistence type="predicted"/>
<accession>A0A5D4STP4</accession>
<evidence type="ECO:0000313" key="1">
    <source>
        <dbReference type="EMBL" id="TYS66339.1"/>
    </source>
</evidence>
<gene>
    <name evidence="1" type="ORF">FZD47_02300</name>
</gene>
<sequence length="122" mass="14535">MPTREQVNREKEIIHKLYLQGKPYREIAAEMGKPYHLIFERINRYKTKDPAIWPTVKKKKKTTLIQVKVKVYRCCKCHLIFTTEKDEELEKDVTCPVCWENEHLQSLGNNTIYLEESALKIL</sequence>
<protein>
    <submittedName>
        <fullName evidence="1">Helix-turn-helix domain-containing protein</fullName>
    </submittedName>
</protein>
<comment type="caution">
    <text evidence="1">The sequence shown here is derived from an EMBL/GenBank/DDBJ whole genome shotgun (WGS) entry which is preliminary data.</text>
</comment>
<dbReference type="Proteomes" id="UP000323732">
    <property type="component" value="Unassembled WGS sequence"/>
</dbReference>
<organism evidence="1 2">
    <name type="scientific">Bacillus infantis</name>
    <dbReference type="NCBI Taxonomy" id="324767"/>
    <lineage>
        <taxon>Bacteria</taxon>
        <taxon>Bacillati</taxon>
        <taxon>Bacillota</taxon>
        <taxon>Bacilli</taxon>
        <taxon>Bacillales</taxon>
        <taxon>Bacillaceae</taxon>
        <taxon>Bacillus</taxon>
    </lineage>
</organism>
<dbReference type="EMBL" id="VTES01000001">
    <property type="protein sequence ID" value="TYS66339.1"/>
    <property type="molecule type" value="Genomic_DNA"/>
</dbReference>
<dbReference type="Gene3D" id="1.10.10.60">
    <property type="entry name" value="Homeodomain-like"/>
    <property type="match status" value="1"/>
</dbReference>
<dbReference type="AlphaFoldDB" id="A0A5D4STP4"/>
<dbReference type="SUPFAM" id="SSF57802">
    <property type="entry name" value="Rubredoxin-like"/>
    <property type="match status" value="1"/>
</dbReference>
<evidence type="ECO:0000313" key="2">
    <source>
        <dbReference type="Proteomes" id="UP000323732"/>
    </source>
</evidence>